<dbReference type="PANTHER" id="PTHR35478:SF1">
    <property type="entry name" value="ZINC FINGER FYVE DOMAIN-CONTAINING PROTEIN 26"/>
    <property type="match status" value="1"/>
</dbReference>
<comment type="caution">
    <text evidence="2">The sequence shown here is derived from an EMBL/GenBank/DDBJ whole genome shotgun (WGS) entry which is preliminary data.</text>
</comment>
<sequence>VLFDVVPGISFQDAIDLISLQPINSSSLALKRLQDIELMHIRYALETVVLALGNMEKCVDGEDDHYYEAMRLLKKMKNHLEAVINISRKVFTLSIIVSLLHMDNININPPHFASSSSFFAAFEQFDFATSFENGNTMVVSFTSLLLDILHCSFQTIEVEQVHALNVAEDAGKQALKWRVTHIKCFIDDWNWRLSILQRIQPLSDRSWSWKEALSVLCAAPSNLLNLCMQRAKYDIGEEAVHRFSLPPEDKAVLELTEWVASSFRRALAEESVSRAAEEVSDSFQELDFSSLHHQLVPLVVVLLCVDVAVTSAKAADMCSRLLNEARRTLSKIQESPKMHSADWSQLKEIAVISVIQRVLQHLSFMEQEKTCSFQEIFTGEAILSPSNEPTKQGQRQHTLTILHQMVDDAHRGKRQFLSGKLHNLSRVVDEDLDSENKKLYNLEKGVVLGLGLKLQTSKKTTLTSKDISLHANYNTDNTDKMLLGPLHSKPSTYISAFIIYIATIGDIVDGIDTTHDFNFFSLVYEWPKDLLTRLVFERGSTDAAAQIADIMSSDFVHEIISACVPPVFPPHSSHGWASIPLIRNLPDTNSLSTHDGRTHSTVPFPVPVDAPLYSLKLDIVKHLAKLSPVRAILACVFGSSILSSSWLPHLTDDFNDNFSQSPDIERMFYEFALDQSDRFPTLNRWIQMQSNLRKVSESAIAATSDTKVQGKVSVKRSREPECDTESEIDVISGVSFVTANTGGDNAKDHAASNSCHESPKMVDIELDSTSFLSLDWENEGPYEMAIERLISEGKLMDALAISDRFLSNGASDYLLQLLIEDGEGIHFSPGQSSSYEVHNLCSNTWKYCLRLKDKQLAAKIALKYLHHWELNAALDVLNMCLCHLSQCDPIRNEIWKLRQDLKKYNHILSAEESHTSWQGVETEYKEDPEGMALRLAGKGAVSAALEVAESAVLSIDLRRELQGRKLMMLLTEDPLNGGGPAEASRFLSSLPDPDDALPVAMGAMQLLPDLHSKQLLVHLFLKRKSGNLSDVEMSRLNSWALGLRVLAVLPLPWQQRCSALHEYPQLILEVLLMMKQLHYASVVLKEFPSIRDDNLILTYCRKAIAVNINSAPRESRISGSGSKISQKPRPNILSTGLSNLQKEARKALSWALDTENKTSPKEAHRKRKSSIPMASERFSWEGMPGIQEELNSSYSTDSQERVPFVPVAEEWVLTGDPNRDVTVRSSHKYESSPDFVLFKGLLSLCSDEFGSIKGALELCVSQMENVLSSHQLPLNASIEAISQAYHVTEVFVQVLGYIKSQLKILSGMSYLSTNFERTRGVDSATSSETDSSSMGSQYLDELSELQTKAGIWFRRAELLQSLLSSGIAASLNDIIDTESSECLRDRLIKDERYSMAVYTCKKCKIDAFPVWNAWGHALIRMKNYAQARVKFKQALQLHKGDPSPIIREIINTMESGPPVDVLAVRSLYENLVESVATLSDDSLSTDSYLNVLYMPRTEYVDIPSQFSNSDHEDGPHSNLDDNRYLECIYYLQEFARPQMLPFMFQHGHYYDACLLFFPPNDVPSLIQHGTMSSLPITQRTDPLATDYGSIENLCDFCIGYDAMSVLEDILSTRTVSQDAVTANYIASSLVRICNYCETHRHFNFLYKFQVIRDDNVAAGFCCIQLFMNSQSQEEAINHLSNAEMHFDEELSVRSHETSKIVSSGIRGKSVSGRFSAEGIVKLNTCLRHQVNVIKTFNDNEGPQWKHSLFGNPTDSETFRRRCQIAETLAEKNLDLVDGVIYNFNLPAVDIFAGVAATFAERKKSNLLTNLFTNIKSMIETDDLDQVLGAAINVYANKHKERPDKLIDMLSSSHRKVMACVVCGRLKSAFQIASRSGSVADVQYVAHQALHANVFPVLDMCKQWLAKYS</sequence>
<feature type="non-terminal residue" evidence="2">
    <location>
        <position position="1"/>
    </location>
</feature>
<dbReference type="OrthoDB" id="778049at2759"/>
<accession>A0A0K9NUG2</accession>
<dbReference type="Pfam" id="PF25569">
    <property type="entry name" value="TPR_ZFYVE26"/>
    <property type="match status" value="1"/>
</dbReference>
<dbReference type="EMBL" id="LFYR01001623">
    <property type="protein sequence ID" value="KMZ60263.1"/>
    <property type="molecule type" value="Genomic_DNA"/>
</dbReference>
<reference evidence="3" key="1">
    <citation type="journal article" date="2016" name="Nature">
        <title>The genome of the seagrass Zostera marina reveals angiosperm adaptation to the sea.</title>
        <authorList>
            <person name="Olsen J.L."/>
            <person name="Rouze P."/>
            <person name="Verhelst B."/>
            <person name="Lin Y.-C."/>
            <person name="Bayer T."/>
            <person name="Collen J."/>
            <person name="Dattolo E."/>
            <person name="De Paoli E."/>
            <person name="Dittami S."/>
            <person name="Maumus F."/>
            <person name="Michel G."/>
            <person name="Kersting A."/>
            <person name="Lauritano C."/>
            <person name="Lohaus R."/>
            <person name="Toepel M."/>
            <person name="Tonon T."/>
            <person name="Vanneste K."/>
            <person name="Amirebrahimi M."/>
            <person name="Brakel J."/>
            <person name="Bostroem C."/>
            <person name="Chovatia M."/>
            <person name="Grimwood J."/>
            <person name="Jenkins J.W."/>
            <person name="Jueterbock A."/>
            <person name="Mraz A."/>
            <person name="Stam W.T."/>
            <person name="Tice H."/>
            <person name="Bornberg-Bauer E."/>
            <person name="Green P.J."/>
            <person name="Pearson G.A."/>
            <person name="Procaccini G."/>
            <person name="Duarte C.M."/>
            <person name="Schmutz J."/>
            <person name="Reusch T.B.H."/>
            <person name="Van de Peer Y."/>
        </authorList>
    </citation>
    <scope>NUCLEOTIDE SEQUENCE [LARGE SCALE GENOMIC DNA]</scope>
    <source>
        <strain evidence="3">cv. Finnish</strain>
    </source>
</reference>
<keyword evidence="3" id="KW-1185">Reference proteome</keyword>
<proteinExistence type="predicted"/>
<dbReference type="Proteomes" id="UP000036987">
    <property type="component" value="Unassembled WGS sequence"/>
</dbReference>
<evidence type="ECO:0000259" key="1">
    <source>
        <dbReference type="Pfam" id="PF25569"/>
    </source>
</evidence>
<name>A0A0K9NUG2_ZOSMR</name>
<gene>
    <name evidence="2" type="ORF">ZOSMA_5G01280</name>
</gene>
<protein>
    <submittedName>
        <fullName evidence="2">Putative Zinc finger protein</fullName>
    </submittedName>
</protein>
<organism evidence="2 3">
    <name type="scientific">Zostera marina</name>
    <name type="common">Eelgrass</name>
    <dbReference type="NCBI Taxonomy" id="29655"/>
    <lineage>
        <taxon>Eukaryota</taxon>
        <taxon>Viridiplantae</taxon>
        <taxon>Streptophyta</taxon>
        <taxon>Embryophyta</taxon>
        <taxon>Tracheophyta</taxon>
        <taxon>Spermatophyta</taxon>
        <taxon>Magnoliopsida</taxon>
        <taxon>Liliopsida</taxon>
        <taxon>Zosteraceae</taxon>
        <taxon>Zostera</taxon>
    </lineage>
</organism>
<dbReference type="InterPro" id="IPR057946">
    <property type="entry name" value="TPR_ZFYVE26"/>
</dbReference>
<evidence type="ECO:0000313" key="3">
    <source>
        <dbReference type="Proteomes" id="UP000036987"/>
    </source>
</evidence>
<dbReference type="STRING" id="29655.A0A0K9NUG2"/>
<dbReference type="PANTHER" id="PTHR35478">
    <property type="entry name" value="ZINC FINGER FYVE DOMAIN PROTEIN"/>
    <property type="match status" value="1"/>
</dbReference>
<evidence type="ECO:0000313" key="2">
    <source>
        <dbReference type="EMBL" id="KMZ60263.1"/>
    </source>
</evidence>
<feature type="domain" description="ZFYVE26-like TPR repeats" evidence="1">
    <location>
        <begin position="1786"/>
        <end position="1905"/>
    </location>
</feature>